<dbReference type="PANTHER" id="PTHR33989">
    <property type="match status" value="1"/>
</dbReference>
<evidence type="ECO:0000256" key="5">
    <source>
        <dbReference type="ARBA" id="ARBA00022692"/>
    </source>
</evidence>
<accession>A0A5J4JFS3</accession>
<dbReference type="InterPro" id="IPR004796">
    <property type="entry name" value="PTS_IIC_cello"/>
</dbReference>
<keyword evidence="3 8" id="KW-1003">Cell membrane</keyword>
<feature type="domain" description="PTS EIIC type-3" evidence="10">
    <location>
        <begin position="16"/>
        <end position="426"/>
    </location>
</feature>
<evidence type="ECO:0000313" key="12">
    <source>
        <dbReference type="Proteomes" id="UP000391919"/>
    </source>
</evidence>
<feature type="transmembrane region" description="Helical" evidence="9">
    <location>
        <begin position="110"/>
        <end position="131"/>
    </location>
</feature>
<evidence type="ECO:0000256" key="3">
    <source>
        <dbReference type="ARBA" id="ARBA00022475"/>
    </source>
</evidence>
<evidence type="ECO:0000259" key="10">
    <source>
        <dbReference type="PROSITE" id="PS51105"/>
    </source>
</evidence>
<keyword evidence="7 8" id="KW-0472">Membrane</keyword>
<evidence type="ECO:0000256" key="7">
    <source>
        <dbReference type="ARBA" id="ARBA00023136"/>
    </source>
</evidence>
<keyword evidence="5 9" id="KW-0812">Transmembrane</keyword>
<dbReference type="InterPro" id="IPR003352">
    <property type="entry name" value="PTS_EIIC"/>
</dbReference>
<feature type="transmembrane region" description="Helical" evidence="9">
    <location>
        <begin position="39"/>
        <end position="64"/>
    </location>
</feature>
<feature type="transmembrane region" description="Helical" evidence="9">
    <location>
        <begin position="76"/>
        <end position="98"/>
    </location>
</feature>
<dbReference type="GO" id="GO:0005886">
    <property type="term" value="C:plasma membrane"/>
    <property type="evidence" value="ECO:0007669"/>
    <property type="project" value="UniProtKB-SubCell"/>
</dbReference>
<dbReference type="EMBL" id="BKZQ01000018">
    <property type="protein sequence ID" value="GER70329.1"/>
    <property type="molecule type" value="Genomic_DNA"/>
</dbReference>
<keyword evidence="4 8" id="KW-0762">Sugar transport</keyword>
<dbReference type="PANTHER" id="PTHR33989:SF10">
    <property type="entry name" value="PERMEASE IIC COMPONENT"/>
    <property type="match status" value="1"/>
</dbReference>
<dbReference type="GO" id="GO:0009401">
    <property type="term" value="P:phosphoenolpyruvate-dependent sugar phosphotransferase system"/>
    <property type="evidence" value="ECO:0007669"/>
    <property type="project" value="InterPro"/>
</dbReference>
<dbReference type="Proteomes" id="UP000391919">
    <property type="component" value="Unassembled WGS sequence"/>
</dbReference>
<dbReference type="PIRSF" id="PIRSF006351">
    <property type="entry name" value="PTS_EIIC-Cellobiose"/>
    <property type="match status" value="1"/>
</dbReference>
<evidence type="ECO:0000256" key="8">
    <source>
        <dbReference type="PIRNR" id="PIRNR006351"/>
    </source>
</evidence>
<comment type="caution">
    <text evidence="11">The sequence shown here is derived from an EMBL/GenBank/DDBJ whole genome shotgun (WGS) entry which is preliminary data.</text>
</comment>
<name>A0A5J4JFS3_9BACI</name>
<feature type="transmembrane region" description="Helical" evidence="9">
    <location>
        <begin position="143"/>
        <end position="165"/>
    </location>
</feature>
<dbReference type="Pfam" id="PF02378">
    <property type="entry name" value="PTS_EIIC"/>
    <property type="match status" value="1"/>
</dbReference>
<feature type="transmembrane region" description="Helical" evidence="9">
    <location>
        <begin position="408"/>
        <end position="426"/>
    </location>
</feature>
<dbReference type="GO" id="GO:0008982">
    <property type="term" value="F:protein-N(PI)-phosphohistidine-sugar phosphotransferase activity"/>
    <property type="evidence" value="ECO:0007669"/>
    <property type="project" value="UniProtKB-UniRule"/>
</dbReference>
<evidence type="ECO:0000256" key="1">
    <source>
        <dbReference type="ARBA" id="ARBA00004651"/>
    </source>
</evidence>
<keyword evidence="2 8" id="KW-0813">Transport</keyword>
<protein>
    <recommendedName>
        <fullName evidence="8">Permease IIC component</fullName>
    </recommendedName>
</protein>
<dbReference type="InterPro" id="IPR004501">
    <property type="entry name" value="PTS_EIIC_3"/>
</dbReference>
<proteinExistence type="predicted"/>
<evidence type="ECO:0000256" key="2">
    <source>
        <dbReference type="ARBA" id="ARBA00022448"/>
    </source>
</evidence>
<feature type="transmembrane region" description="Helical" evidence="9">
    <location>
        <begin position="361"/>
        <end position="388"/>
    </location>
</feature>
<reference evidence="11 12" key="1">
    <citation type="submission" date="2019-09" db="EMBL/GenBank/DDBJ databases">
        <title>Draft genome sequence of Bacillus sp. JC-7.</title>
        <authorList>
            <person name="Tanaka N."/>
            <person name="Shiwa Y."/>
            <person name="Fujita N."/>
            <person name="Tanasupawat S."/>
        </authorList>
    </citation>
    <scope>NUCLEOTIDE SEQUENCE [LARGE SCALE GENOMIC DNA]</scope>
    <source>
        <strain evidence="11 12">JC-7</strain>
    </source>
</reference>
<sequence length="453" mass="48564">MNGKGTVSETNVKRSFLDKFTEFAVKLGNQVHLRSLRDAFAVIMPLFILAGVAVLVNNVVFPWLFKGETLVKAQYWGTAITNGTLNISGLLIAPMIAYCLSSNKSFKNPLASTSVAIASLIIMMPNSVSLIPAGAKKAVDVTGVLTFGNLGTTGMFAGIIIGLVATELFIKTSNIKKLEIHLGENVPPAVGKSFSVMIPVILVLSIFGIVSLILSLFDTNLITLVSKMIQEPLRKINTSLLGTIIIYSTGNFLFTLGIHQTVVNGSLLDPLLLANMNENMLAFAHGQAIPHIINSAFVPTFGMIGGTGSTISLIIATLLFGKNKATKDVSKLATAPGLFNINEPVIFGYPIVFNLPMMIPFVLLPALGIVVAYFATAVGLISKCVVYIPWTTPPILSAYLATAGDWKAAVLQALIIIGGAFFYLPFMKISERVNQMSMETETENEEGMARESL</sequence>
<dbReference type="RefSeq" id="WP_151705977.1">
    <property type="nucleotide sequence ID" value="NZ_BKZQ01000018.1"/>
</dbReference>
<evidence type="ECO:0000256" key="6">
    <source>
        <dbReference type="ARBA" id="ARBA00022989"/>
    </source>
</evidence>
<dbReference type="GO" id="GO:1901264">
    <property type="term" value="P:carbohydrate derivative transport"/>
    <property type="evidence" value="ECO:0007669"/>
    <property type="project" value="TreeGrafter"/>
</dbReference>
<organism evidence="11 12">
    <name type="scientific">Weizmannia acidilactici</name>
    <dbReference type="NCBI Taxonomy" id="2607726"/>
    <lineage>
        <taxon>Bacteria</taxon>
        <taxon>Bacillati</taxon>
        <taxon>Bacillota</taxon>
        <taxon>Bacilli</taxon>
        <taxon>Bacillales</taxon>
        <taxon>Bacillaceae</taxon>
        <taxon>Heyndrickxia</taxon>
    </lineage>
</organism>
<dbReference type="NCBIfam" id="TIGR00410">
    <property type="entry name" value="lacE"/>
    <property type="match status" value="1"/>
</dbReference>
<keyword evidence="6 9" id="KW-1133">Transmembrane helix</keyword>
<feature type="transmembrane region" description="Helical" evidence="9">
    <location>
        <begin position="301"/>
        <end position="321"/>
    </location>
</feature>
<gene>
    <name evidence="11" type="ORF">BpJC7_16320</name>
</gene>
<evidence type="ECO:0000256" key="9">
    <source>
        <dbReference type="SAM" id="Phobius"/>
    </source>
</evidence>
<dbReference type="AlphaFoldDB" id="A0A5J4JFS3"/>
<dbReference type="PROSITE" id="PS51105">
    <property type="entry name" value="PTS_EIIC_TYPE_3"/>
    <property type="match status" value="1"/>
</dbReference>
<comment type="subcellular location">
    <subcellularLocation>
        <location evidence="1">Cell membrane</location>
        <topology evidence="1">Multi-pass membrane protein</topology>
    </subcellularLocation>
</comment>
<keyword evidence="12" id="KW-1185">Reference proteome</keyword>
<dbReference type="InterPro" id="IPR051088">
    <property type="entry name" value="PTS_Sugar-EIIC/EIIB"/>
</dbReference>
<feature type="transmembrane region" description="Helical" evidence="9">
    <location>
        <begin position="196"/>
        <end position="217"/>
    </location>
</feature>
<feature type="transmembrane region" description="Helical" evidence="9">
    <location>
        <begin position="238"/>
        <end position="258"/>
    </location>
</feature>
<comment type="function">
    <text evidence="8">The phosphoenolpyruvate-dependent sugar phosphotransferase system (PTS), a major carbohydrate active -transport system, catalyzes the phosphorylation of incoming sugar substrates concomitant with their translocation across the cell membrane.</text>
</comment>
<evidence type="ECO:0000256" key="4">
    <source>
        <dbReference type="ARBA" id="ARBA00022597"/>
    </source>
</evidence>
<evidence type="ECO:0000313" key="11">
    <source>
        <dbReference type="EMBL" id="GER70329.1"/>
    </source>
</evidence>